<keyword evidence="1" id="KW-0812">Transmembrane</keyword>
<evidence type="ECO:0000256" key="1">
    <source>
        <dbReference type="SAM" id="Phobius"/>
    </source>
</evidence>
<organism evidence="2">
    <name type="scientific">bioreactor metagenome</name>
    <dbReference type="NCBI Taxonomy" id="1076179"/>
    <lineage>
        <taxon>unclassified sequences</taxon>
        <taxon>metagenomes</taxon>
        <taxon>ecological metagenomes</taxon>
    </lineage>
</organism>
<reference evidence="2" key="1">
    <citation type="submission" date="2019-08" db="EMBL/GenBank/DDBJ databases">
        <authorList>
            <person name="Kucharzyk K."/>
            <person name="Murdoch R.W."/>
            <person name="Higgins S."/>
            <person name="Loffler F."/>
        </authorList>
    </citation>
    <scope>NUCLEOTIDE SEQUENCE</scope>
</reference>
<comment type="caution">
    <text evidence="2">The sequence shown here is derived from an EMBL/GenBank/DDBJ whole genome shotgun (WGS) entry which is preliminary data.</text>
</comment>
<proteinExistence type="predicted"/>
<feature type="transmembrane region" description="Helical" evidence="1">
    <location>
        <begin position="68"/>
        <end position="89"/>
    </location>
</feature>
<keyword evidence="1" id="KW-1133">Transmembrane helix</keyword>
<protein>
    <submittedName>
        <fullName evidence="2">Uncharacterized protein</fullName>
    </submittedName>
</protein>
<dbReference type="AlphaFoldDB" id="A0A644ZAR8"/>
<feature type="transmembrane region" description="Helical" evidence="1">
    <location>
        <begin position="29"/>
        <end position="47"/>
    </location>
</feature>
<accession>A0A644ZAR8</accession>
<dbReference type="EMBL" id="VSSQ01007790">
    <property type="protein sequence ID" value="MPM36981.1"/>
    <property type="molecule type" value="Genomic_DNA"/>
</dbReference>
<evidence type="ECO:0000313" key="2">
    <source>
        <dbReference type="EMBL" id="MPM36981.1"/>
    </source>
</evidence>
<keyword evidence="1" id="KW-0472">Membrane</keyword>
<gene>
    <name evidence="2" type="ORF">SDC9_83585</name>
</gene>
<sequence>MALVTNGQIDFIMSAGAFSSATVNNQSDWSLAALIILSGPLANYIFCASSGGIDQENFSSIANPAAKLTNPFAVVNLRFAVISVLTSLWNFM</sequence>
<name>A0A644ZAR8_9ZZZZ</name>